<comment type="caution">
    <text evidence="1">The sequence shown here is derived from an EMBL/GenBank/DDBJ whole genome shotgun (WGS) entry which is preliminary data.</text>
</comment>
<proteinExistence type="predicted"/>
<dbReference type="Proteomes" id="UP001367508">
    <property type="component" value="Unassembled WGS sequence"/>
</dbReference>
<sequence length="76" mass="8643">MAMMGDISSEICKLQLKKIWFQIKSWKLDCSKDATEAKTMVMNDGSDVVVLRRSNSKLSFVKQVVKPLSVDDIDDF</sequence>
<accession>A0AAN9KCG0</accession>
<keyword evidence="2" id="KW-1185">Reference proteome</keyword>
<gene>
    <name evidence="1" type="ORF">VNO77_38933</name>
</gene>
<dbReference type="AlphaFoldDB" id="A0AAN9KCG0"/>
<protein>
    <submittedName>
        <fullName evidence="1">Uncharacterized protein</fullName>
    </submittedName>
</protein>
<evidence type="ECO:0000313" key="1">
    <source>
        <dbReference type="EMBL" id="KAK7313738.1"/>
    </source>
</evidence>
<evidence type="ECO:0000313" key="2">
    <source>
        <dbReference type="Proteomes" id="UP001367508"/>
    </source>
</evidence>
<dbReference type="EMBL" id="JAYMYQ010000009">
    <property type="protein sequence ID" value="KAK7313738.1"/>
    <property type="molecule type" value="Genomic_DNA"/>
</dbReference>
<organism evidence="1 2">
    <name type="scientific">Canavalia gladiata</name>
    <name type="common">Sword bean</name>
    <name type="synonym">Dolichos gladiatus</name>
    <dbReference type="NCBI Taxonomy" id="3824"/>
    <lineage>
        <taxon>Eukaryota</taxon>
        <taxon>Viridiplantae</taxon>
        <taxon>Streptophyta</taxon>
        <taxon>Embryophyta</taxon>
        <taxon>Tracheophyta</taxon>
        <taxon>Spermatophyta</taxon>
        <taxon>Magnoliopsida</taxon>
        <taxon>eudicotyledons</taxon>
        <taxon>Gunneridae</taxon>
        <taxon>Pentapetalae</taxon>
        <taxon>rosids</taxon>
        <taxon>fabids</taxon>
        <taxon>Fabales</taxon>
        <taxon>Fabaceae</taxon>
        <taxon>Papilionoideae</taxon>
        <taxon>50 kb inversion clade</taxon>
        <taxon>NPAAA clade</taxon>
        <taxon>indigoferoid/millettioid clade</taxon>
        <taxon>Phaseoleae</taxon>
        <taxon>Canavalia</taxon>
    </lineage>
</organism>
<name>A0AAN9KCG0_CANGL</name>
<reference evidence="1 2" key="1">
    <citation type="submission" date="2024-01" db="EMBL/GenBank/DDBJ databases">
        <title>The genomes of 5 underutilized Papilionoideae crops provide insights into root nodulation and disease resistanc.</title>
        <authorList>
            <person name="Jiang F."/>
        </authorList>
    </citation>
    <scope>NUCLEOTIDE SEQUENCE [LARGE SCALE GENOMIC DNA]</scope>
    <source>
        <strain evidence="1">LVBAO_FW01</strain>
        <tissue evidence="1">Leaves</tissue>
    </source>
</reference>